<feature type="compositionally biased region" description="Polar residues" evidence="1">
    <location>
        <begin position="1170"/>
        <end position="1182"/>
    </location>
</feature>
<reference evidence="2" key="1">
    <citation type="journal article" date="2022" name="bioRxiv">
        <title>Sequencing and chromosome-scale assembly of the giantPleurodeles waltlgenome.</title>
        <authorList>
            <person name="Brown T."/>
            <person name="Elewa A."/>
            <person name="Iarovenko S."/>
            <person name="Subramanian E."/>
            <person name="Araus A.J."/>
            <person name="Petzold A."/>
            <person name="Susuki M."/>
            <person name="Suzuki K.-i.T."/>
            <person name="Hayashi T."/>
            <person name="Toyoda A."/>
            <person name="Oliveira C."/>
            <person name="Osipova E."/>
            <person name="Leigh N.D."/>
            <person name="Simon A."/>
            <person name="Yun M.H."/>
        </authorList>
    </citation>
    <scope>NUCLEOTIDE SEQUENCE</scope>
    <source>
        <strain evidence="2">20211129_DDA</strain>
        <tissue evidence="2">Liver</tissue>
    </source>
</reference>
<feature type="compositionally biased region" description="Polar residues" evidence="1">
    <location>
        <begin position="1469"/>
        <end position="1491"/>
    </location>
</feature>
<feature type="compositionally biased region" description="Polar residues" evidence="1">
    <location>
        <begin position="868"/>
        <end position="902"/>
    </location>
</feature>
<feature type="region of interest" description="Disordered" evidence="1">
    <location>
        <begin position="1089"/>
        <end position="1136"/>
    </location>
</feature>
<feature type="compositionally biased region" description="Basic and acidic residues" evidence="1">
    <location>
        <begin position="409"/>
        <end position="426"/>
    </location>
</feature>
<feature type="region of interest" description="Disordered" evidence="1">
    <location>
        <begin position="983"/>
        <end position="1011"/>
    </location>
</feature>
<feature type="region of interest" description="Disordered" evidence="1">
    <location>
        <begin position="141"/>
        <end position="164"/>
    </location>
</feature>
<keyword evidence="3" id="KW-1185">Reference proteome</keyword>
<feature type="region of interest" description="Disordered" evidence="1">
    <location>
        <begin position="1023"/>
        <end position="1066"/>
    </location>
</feature>
<evidence type="ECO:0000256" key="1">
    <source>
        <dbReference type="SAM" id="MobiDB-lite"/>
    </source>
</evidence>
<protein>
    <recommendedName>
        <fullName evidence="4">Methylcytosine dioxygenase TET</fullName>
    </recommendedName>
</protein>
<feature type="compositionally biased region" description="Polar residues" evidence="1">
    <location>
        <begin position="222"/>
        <end position="265"/>
    </location>
</feature>
<feature type="compositionally biased region" description="Basic and acidic residues" evidence="1">
    <location>
        <begin position="1572"/>
        <end position="1582"/>
    </location>
</feature>
<proteinExistence type="predicted"/>
<comment type="caution">
    <text evidence="2">The sequence shown here is derived from an EMBL/GenBank/DDBJ whole genome shotgun (WGS) entry which is preliminary data.</text>
</comment>
<evidence type="ECO:0008006" key="4">
    <source>
        <dbReference type="Google" id="ProtNLM"/>
    </source>
</evidence>
<name>A0AAV7MW10_PLEWA</name>
<feature type="compositionally biased region" description="Low complexity" evidence="1">
    <location>
        <begin position="1095"/>
        <end position="1105"/>
    </location>
</feature>
<feature type="region of interest" description="Disordered" evidence="1">
    <location>
        <begin position="407"/>
        <end position="435"/>
    </location>
</feature>
<sequence length="1617" mass="178602">MGNVQSETPQTASSTQSEGKSDVQHIEKTNSPNTINKIKYEAESRTCDNAETCVSKEVGHLNREPSLGQNKEEATDMGGKFSKNMSWKVTKRWSSSIGKVSSVMTTATSIQGTANSPRETGLKTTPPNAQANMTAQEYLGNPLSEGESVDPPTTSTESNKQNTNHILLKTSLKVSTQDNLKTKKAVPNENQRGQLNLTPKCEASPLSKPQDPLGVRLPRVAQASNIIKNDTPLQRSTPGSKTNYQNVQKQSGQGHSINGQGANSQKLHSLATCSSQNVYSEASHDHSIHSQAAYSQNVRSQVASSENVQIHTVHTQSVNIQAVQSQSWNSHPAHIENLQSYVTNSQRVPGHTAHSEITQNHMAGFEKPHNHVTYSQSLITHVDGRQNGQCNSVSNEQIHHPVGKNQHFHNHESHTMGKEIQGDKQKGSLKKKKSQEPLLLTKKQTHGLATDALFRVQGASLSYPRPATPFPKSFVPKDAEDLSYIGAQAKTSLLREGHGSEEVNYNQGKNCMEPAGGHGDGALEGGDSKLSGDSCQSPTVTELQCMQTPKHLAQHETNESLKNYASVLATTSPMVEGRKPFLQQDVSIQQNTEDMPTQGLSSTEAAQQRGNIQCSSGVSYADALKQKSQQKSAQMIAEQPTALNTTSGNKISAPAKLDDNIPATGMALSSPCKDHSCVTQMKEILYEQLKNKLNQDKDIENSPSKYPKQQLHQSQPAKHETSTPRQRKPQQKSQHLLHEASTLRETKQYPAQNVLHETTSAAQTKQAQLQVSESSTPPQTKPQQVQRHLPETRNSMQAKSQQKAHPGLREVNVQSQAKMQPKALHSSQDVNMAKHGPQQQMQHLFNEGGTLTPAKLHQDQRQIHRASSVMQSKPQQKTQNPLHPVMPQSQVNMQQKAQQQPPDENVVKQRAQQHVQPLMHETSTLTQLKMQQKIQPLLHEISPLSPEEMQQTQRQQHQVGCTAQGKQHVQEAQHQMNEISIKTQAKQQEVKGQRPETRTLTQVKQQQKAHPLLHDVSTQNQAQVLQKAQHLQKEPSSKQASQQQDQLPKKRARTEDKPQQNTQPLQQVNTEMQPQVHQMAQHLPQEATTLKQPTQQQHQHQQLLQEADSPSHPKVEPQVQEPQQAQGPSLPAQVKPVKSQKQKAKLLLHDVNTLKQARQGKMLQEAVTLSQSNQQVQQSRLPRTSEGCVLSPTAKTSESQAPLIPISQPERQDHQNNKTPKIIQAAETSIQQASFNFTGAKPTFDWSGSQNLLNNHFQFSSITKAEEKKNMPEALVHSEAISPYQNVSVVSESQAGQPTSKSQENLPAQDKEGLHDLQRLLQQTLQTPGLTEQDLKTKQSLLLPNQGHAKILPNTTSADRDPQTLSLAVTPCYGAPSKQRTLTIPHPVDLKMNVTIKDNIPQNIMQVQEHPQTSPGKKESSSPAKRILPSSFPGKELPGVPIPAEVLNTGPKLPLVDSVVQIPDHSNVQDDLTSAASQTKMKVKGQSTARATSKPPFRSQSQHKRTANSAHLLPQENAKVPSQTDNKQQKKRKEKKEGELIQASQETKAEGIQGKAPSTTSTTSTSQAEADQEAKGTSEKIRPSGLWPPFRVDSSCPNRCRSFNQTERRLPENVDKW</sequence>
<feature type="compositionally biased region" description="Polar residues" evidence="1">
    <location>
        <begin position="1"/>
        <end position="18"/>
    </location>
</feature>
<evidence type="ECO:0000313" key="2">
    <source>
        <dbReference type="EMBL" id="KAJ1107546.1"/>
    </source>
</evidence>
<feature type="compositionally biased region" description="Polar residues" evidence="1">
    <location>
        <begin position="998"/>
        <end position="1008"/>
    </location>
</feature>
<feature type="region of interest" description="Disordered" evidence="1">
    <location>
        <begin position="515"/>
        <end position="535"/>
    </location>
</feature>
<gene>
    <name evidence="2" type="ORF">NDU88_004936</name>
</gene>
<feature type="region of interest" description="Disordered" evidence="1">
    <location>
        <begin position="1408"/>
        <end position="1438"/>
    </location>
</feature>
<evidence type="ECO:0000313" key="3">
    <source>
        <dbReference type="Proteomes" id="UP001066276"/>
    </source>
</evidence>
<feature type="region of interest" description="Disordered" evidence="1">
    <location>
        <begin position="1469"/>
        <end position="1592"/>
    </location>
</feature>
<feature type="compositionally biased region" description="Polar residues" evidence="1">
    <location>
        <begin position="151"/>
        <end position="164"/>
    </location>
</feature>
<feature type="region of interest" description="Disordered" evidence="1">
    <location>
        <begin position="1170"/>
        <end position="1200"/>
    </location>
</feature>
<feature type="compositionally biased region" description="Polar residues" evidence="1">
    <location>
        <begin position="188"/>
        <end position="197"/>
    </location>
</feature>
<feature type="compositionally biased region" description="Polar residues" evidence="1">
    <location>
        <begin position="1037"/>
        <end position="1046"/>
    </location>
</feature>
<feature type="compositionally biased region" description="Basic and acidic residues" evidence="1">
    <location>
        <begin position="19"/>
        <end position="28"/>
    </location>
</feature>
<feature type="compositionally biased region" description="Polar residues" evidence="1">
    <location>
        <begin position="759"/>
        <end position="803"/>
    </location>
</feature>
<feature type="region of interest" description="Disordered" evidence="1">
    <location>
        <begin position="759"/>
        <end position="808"/>
    </location>
</feature>
<feature type="region of interest" description="Disordered" evidence="1">
    <location>
        <begin position="1"/>
        <end position="36"/>
    </location>
</feature>
<feature type="region of interest" description="Disordered" evidence="1">
    <location>
        <begin position="856"/>
        <end position="911"/>
    </location>
</feature>
<feature type="compositionally biased region" description="Basic and acidic residues" evidence="1">
    <location>
        <begin position="988"/>
        <end position="997"/>
    </location>
</feature>
<accession>A0AAV7MW10</accession>
<dbReference type="Proteomes" id="UP001066276">
    <property type="component" value="Chromosome 9"/>
</dbReference>
<dbReference type="EMBL" id="JANPWB010000013">
    <property type="protein sequence ID" value="KAJ1107546.1"/>
    <property type="molecule type" value="Genomic_DNA"/>
</dbReference>
<feature type="region of interest" description="Disordered" evidence="1">
    <location>
        <begin position="178"/>
        <end position="265"/>
    </location>
</feature>
<feature type="region of interest" description="Disordered" evidence="1">
    <location>
        <begin position="697"/>
        <end position="736"/>
    </location>
</feature>
<organism evidence="2 3">
    <name type="scientific">Pleurodeles waltl</name>
    <name type="common">Iberian ribbed newt</name>
    <dbReference type="NCBI Taxonomy" id="8319"/>
    <lineage>
        <taxon>Eukaryota</taxon>
        <taxon>Metazoa</taxon>
        <taxon>Chordata</taxon>
        <taxon>Craniata</taxon>
        <taxon>Vertebrata</taxon>
        <taxon>Euteleostomi</taxon>
        <taxon>Amphibia</taxon>
        <taxon>Batrachia</taxon>
        <taxon>Caudata</taxon>
        <taxon>Salamandroidea</taxon>
        <taxon>Salamandridae</taxon>
        <taxon>Pleurodelinae</taxon>
        <taxon>Pleurodeles</taxon>
    </lineage>
</organism>